<dbReference type="PANTHER" id="PTHR46696">
    <property type="entry name" value="P450, PUTATIVE (EUROFUNG)-RELATED"/>
    <property type="match status" value="1"/>
</dbReference>
<comment type="similarity">
    <text evidence="1 2">Belongs to the cytochrome P450 family.</text>
</comment>
<keyword evidence="2" id="KW-0479">Metal-binding</keyword>
<dbReference type="Gene3D" id="1.10.630.10">
    <property type="entry name" value="Cytochrome P450"/>
    <property type="match status" value="1"/>
</dbReference>
<dbReference type="InterPro" id="IPR036396">
    <property type="entry name" value="Cyt_P450_sf"/>
</dbReference>
<keyword evidence="4" id="KW-1185">Reference proteome</keyword>
<evidence type="ECO:0000313" key="4">
    <source>
        <dbReference type="Proteomes" id="UP001500483"/>
    </source>
</evidence>
<dbReference type="InterPro" id="IPR001128">
    <property type="entry name" value="Cyt_P450"/>
</dbReference>
<evidence type="ECO:0000256" key="2">
    <source>
        <dbReference type="RuleBase" id="RU000461"/>
    </source>
</evidence>
<keyword evidence="2" id="KW-0349">Heme</keyword>
<dbReference type="InterPro" id="IPR017972">
    <property type="entry name" value="Cyt_P450_CS"/>
</dbReference>
<dbReference type="PROSITE" id="PS00086">
    <property type="entry name" value="CYTOCHROME_P450"/>
    <property type="match status" value="1"/>
</dbReference>
<protein>
    <recommendedName>
        <fullName evidence="5">Cytochrome P450</fullName>
    </recommendedName>
</protein>
<proteinExistence type="inferred from homology"/>
<evidence type="ECO:0000256" key="1">
    <source>
        <dbReference type="ARBA" id="ARBA00010617"/>
    </source>
</evidence>
<dbReference type="PRINTS" id="PR00359">
    <property type="entry name" value="BP450"/>
</dbReference>
<dbReference type="PRINTS" id="PR00385">
    <property type="entry name" value="P450"/>
</dbReference>
<dbReference type="SUPFAM" id="SSF48264">
    <property type="entry name" value="Cytochrome P450"/>
    <property type="match status" value="1"/>
</dbReference>
<dbReference type="EMBL" id="BAAAYK010000038">
    <property type="protein sequence ID" value="GAA3363023.1"/>
    <property type="molecule type" value="Genomic_DNA"/>
</dbReference>
<evidence type="ECO:0008006" key="5">
    <source>
        <dbReference type="Google" id="ProtNLM"/>
    </source>
</evidence>
<organism evidence="3 4">
    <name type="scientific">Saccharopolyspora gregorii</name>
    <dbReference type="NCBI Taxonomy" id="33914"/>
    <lineage>
        <taxon>Bacteria</taxon>
        <taxon>Bacillati</taxon>
        <taxon>Actinomycetota</taxon>
        <taxon>Actinomycetes</taxon>
        <taxon>Pseudonocardiales</taxon>
        <taxon>Pseudonocardiaceae</taxon>
        <taxon>Saccharopolyspora</taxon>
    </lineage>
</organism>
<reference evidence="4" key="1">
    <citation type="journal article" date="2019" name="Int. J. Syst. Evol. Microbiol.">
        <title>The Global Catalogue of Microorganisms (GCM) 10K type strain sequencing project: providing services to taxonomists for standard genome sequencing and annotation.</title>
        <authorList>
            <consortium name="The Broad Institute Genomics Platform"/>
            <consortium name="The Broad Institute Genome Sequencing Center for Infectious Disease"/>
            <person name="Wu L."/>
            <person name="Ma J."/>
        </authorList>
    </citation>
    <scope>NUCLEOTIDE SEQUENCE [LARGE SCALE GENOMIC DNA]</scope>
    <source>
        <strain evidence="4">JCM 9687</strain>
    </source>
</reference>
<keyword evidence="2" id="KW-0560">Oxidoreductase</keyword>
<keyword evidence="2" id="KW-0408">Iron</keyword>
<dbReference type="InterPro" id="IPR002397">
    <property type="entry name" value="Cyt_P450_B"/>
</dbReference>
<dbReference type="Proteomes" id="UP001500483">
    <property type="component" value="Unassembled WGS sequence"/>
</dbReference>
<accession>A0ABP6RXW1</accession>
<evidence type="ECO:0000313" key="3">
    <source>
        <dbReference type="EMBL" id="GAA3363023.1"/>
    </source>
</evidence>
<dbReference type="Pfam" id="PF00067">
    <property type="entry name" value="p450"/>
    <property type="match status" value="1"/>
</dbReference>
<comment type="caution">
    <text evidence="3">The sequence shown here is derived from an EMBL/GenBank/DDBJ whole genome shotgun (WGS) entry which is preliminary data.</text>
</comment>
<name>A0ABP6RXW1_9PSEU</name>
<sequence length="263" mass="28587">MDLVAEFAAVIPAAVICELLGMPRHDSERIQELSEARSDLSGRAQHSFNAMTDSLEYLRGVLAEQRRDPGDGLLGAVVRDHGDEVDDDELVGLADGLLTGGFETTASMIAIGALLMLRDPSIPQQLREDPGSANAFVEEALRYATVVQVAFPRFAEEDTVIGNVEISAGDVVLCSLSAADRDPALGEGMDEFDMARGRTAHLAFGHGIHRCIGAELGRMELERAYLSLANRFPRMRLAIPESELDFRQLSIVHGLFSLPVWLS</sequence>
<keyword evidence="2" id="KW-0503">Monooxygenase</keyword>
<dbReference type="PANTHER" id="PTHR46696:SF6">
    <property type="entry name" value="P450, PUTATIVE (EUROFUNG)-RELATED"/>
    <property type="match status" value="1"/>
</dbReference>
<gene>
    <name evidence="3" type="ORF">GCM10020366_53300</name>
</gene>